<reference evidence="1 2" key="1">
    <citation type="journal article" date="2015" name="Fungal Genet. Biol.">
        <title>Evolution of novel wood decay mechanisms in Agaricales revealed by the genome sequences of Fistulina hepatica and Cylindrobasidium torrendii.</title>
        <authorList>
            <person name="Floudas D."/>
            <person name="Held B.W."/>
            <person name="Riley R."/>
            <person name="Nagy L.G."/>
            <person name="Koehler G."/>
            <person name="Ransdell A.S."/>
            <person name="Younus H."/>
            <person name="Chow J."/>
            <person name="Chiniquy J."/>
            <person name="Lipzen A."/>
            <person name="Tritt A."/>
            <person name="Sun H."/>
            <person name="Haridas S."/>
            <person name="LaButti K."/>
            <person name="Ohm R.A."/>
            <person name="Kues U."/>
            <person name="Blanchette R.A."/>
            <person name="Grigoriev I.V."/>
            <person name="Minto R.E."/>
            <person name="Hibbett D.S."/>
        </authorList>
    </citation>
    <scope>NUCLEOTIDE SEQUENCE [LARGE SCALE GENOMIC DNA]</scope>
    <source>
        <strain evidence="1 2">FP15055 ss-10</strain>
    </source>
</reference>
<dbReference type="Proteomes" id="UP000054007">
    <property type="component" value="Unassembled WGS sequence"/>
</dbReference>
<dbReference type="OrthoDB" id="3245961at2759"/>
<evidence type="ECO:0000313" key="2">
    <source>
        <dbReference type="Proteomes" id="UP000054007"/>
    </source>
</evidence>
<sequence>MNIQVSLAESEINKWLKGYELDAHFKDFQESSKLDTYHQSPKYPQYFYGEFGMIYFEDANGNFRLCVPDALRAEVMTQVHDSLMETAHAG</sequence>
<evidence type="ECO:0000313" key="1">
    <source>
        <dbReference type="EMBL" id="KIY61402.1"/>
    </source>
</evidence>
<proteinExistence type="predicted"/>
<feature type="non-terminal residue" evidence="1">
    <location>
        <position position="90"/>
    </location>
</feature>
<name>A0A0D7AT60_9AGAR</name>
<gene>
    <name evidence="1" type="ORF">CYLTODRAFT_362973</name>
</gene>
<protein>
    <submittedName>
        <fullName evidence="1">Uncharacterized protein</fullName>
    </submittedName>
</protein>
<dbReference type="EMBL" id="KN880954">
    <property type="protein sequence ID" value="KIY61402.1"/>
    <property type="molecule type" value="Genomic_DNA"/>
</dbReference>
<keyword evidence="2" id="KW-1185">Reference proteome</keyword>
<dbReference type="AlphaFoldDB" id="A0A0D7AT60"/>
<accession>A0A0D7AT60</accession>
<organism evidence="1 2">
    <name type="scientific">Cylindrobasidium torrendii FP15055 ss-10</name>
    <dbReference type="NCBI Taxonomy" id="1314674"/>
    <lineage>
        <taxon>Eukaryota</taxon>
        <taxon>Fungi</taxon>
        <taxon>Dikarya</taxon>
        <taxon>Basidiomycota</taxon>
        <taxon>Agaricomycotina</taxon>
        <taxon>Agaricomycetes</taxon>
        <taxon>Agaricomycetidae</taxon>
        <taxon>Agaricales</taxon>
        <taxon>Marasmiineae</taxon>
        <taxon>Physalacriaceae</taxon>
        <taxon>Cylindrobasidium</taxon>
    </lineage>
</organism>